<dbReference type="Proteomes" id="UP000078561">
    <property type="component" value="Unassembled WGS sequence"/>
</dbReference>
<proteinExistence type="predicted"/>
<dbReference type="OrthoDB" id="2288839at2759"/>
<feature type="region of interest" description="Disordered" evidence="1">
    <location>
        <begin position="168"/>
        <end position="207"/>
    </location>
</feature>
<feature type="compositionally biased region" description="Polar residues" evidence="1">
    <location>
        <begin position="229"/>
        <end position="243"/>
    </location>
</feature>
<feature type="region of interest" description="Disordered" evidence="1">
    <location>
        <begin position="221"/>
        <end position="269"/>
    </location>
</feature>
<evidence type="ECO:0000256" key="1">
    <source>
        <dbReference type="SAM" id="MobiDB-lite"/>
    </source>
</evidence>
<keyword evidence="3" id="KW-1185">Reference proteome</keyword>
<gene>
    <name evidence="2" type="primary">ABSGL_05849.1 scaffold 7570</name>
</gene>
<evidence type="ECO:0000313" key="3">
    <source>
        <dbReference type="Proteomes" id="UP000078561"/>
    </source>
</evidence>
<accession>A0A163JLD4</accession>
<evidence type="ECO:0000313" key="2">
    <source>
        <dbReference type="EMBL" id="SAM00172.1"/>
    </source>
</evidence>
<organism evidence="2">
    <name type="scientific">Absidia glauca</name>
    <name type="common">Pin mould</name>
    <dbReference type="NCBI Taxonomy" id="4829"/>
    <lineage>
        <taxon>Eukaryota</taxon>
        <taxon>Fungi</taxon>
        <taxon>Fungi incertae sedis</taxon>
        <taxon>Mucoromycota</taxon>
        <taxon>Mucoromycotina</taxon>
        <taxon>Mucoromycetes</taxon>
        <taxon>Mucorales</taxon>
        <taxon>Cunninghamellaceae</taxon>
        <taxon>Absidia</taxon>
    </lineage>
</organism>
<dbReference type="AlphaFoldDB" id="A0A163JLD4"/>
<reference evidence="2" key="1">
    <citation type="submission" date="2016-04" db="EMBL/GenBank/DDBJ databases">
        <authorList>
            <person name="Evans L.H."/>
            <person name="Alamgir A."/>
            <person name="Owens N."/>
            <person name="Weber N.D."/>
            <person name="Virtaneva K."/>
            <person name="Barbian K."/>
            <person name="Babar A."/>
            <person name="Rosenke K."/>
        </authorList>
    </citation>
    <scope>NUCLEOTIDE SEQUENCE [LARGE SCALE GENOMIC DNA]</scope>
    <source>
        <strain evidence="2">CBS 101.48</strain>
    </source>
</reference>
<sequence length="269" mass="29707">MLTLSTLGLNSRGYAKLLSVRLYQQFLRPQMEYGLAITHLGKERMRPLEQVQDTCLRRIFEAHDKSSTKVQTPPALVLPATRCPTTKSDHDNHDFCWPLSHEIVTLDSTDTTRPLAMILNRHPFAADQALFKPVPRSLSCRTLPILGPPTALLADWWYPETMSVRHNHHQKAHHRLSPPPPSPLSTTPHPGSPIIPAESLSSPPSLPLHHCQMEAALADHPGRIADPGTATTPRACRTSTCSRGSLPGLVRPKSRPPFPQGSRSLSSSL</sequence>
<protein>
    <submittedName>
        <fullName evidence="2">Uncharacterized protein</fullName>
    </submittedName>
</protein>
<dbReference type="InParanoid" id="A0A163JLD4"/>
<dbReference type="EMBL" id="LT553165">
    <property type="protein sequence ID" value="SAM00172.1"/>
    <property type="molecule type" value="Genomic_DNA"/>
</dbReference>
<name>A0A163JLD4_ABSGL</name>
<feature type="compositionally biased region" description="Low complexity" evidence="1">
    <location>
        <begin position="184"/>
        <end position="203"/>
    </location>
</feature>